<dbReference type="Gene3D" id="2.60.120.680">
    <property type="entry name" value="GOLD domain"/>
    <property type="match status" value="1"/>
</dbReference>
<dbReference type="GO" id="GO:0005737">
    <property type="term" value="C:cytoplasm"/>
    <property type="evidence" value="ECO:0000318"/>
    <property type="project" value="GO_Central"/>
</dbReference>
<dbReference type="SMART" id="SM01100">
    <property type="entry name" value="CRAL_TRIO_N"/>
    <property type="match status" value="1"/>
</dbReference>
<dbReference type="OrthoDB" id="1434354at2759"/>
<dbReference type="PANTHER" id="PTHR23324:SF83">
    <property type="entry name" value="SEC14-LIKE PROTEIN 2"/>
    <property type="match status" value="1"/>
</dbReference>
<dbReference type="AlphaFoldDB" id="E9G4G1"/>
<dbReference type="SUPFAM" id="SSF46938">
    <property type="entry name" value="CRAL/TRIO N-terminal domain"/>
    <property type="match status" value="1"/>
</dbReference>
<reference evidence="3 4" key="1">
    <citation type="journal article" date="2011" name="Science">
        <title>The ecoresponsive genome of Daphnia pulex.</title>
        <authorList>
            <person name="Colbourne J.K."/>
            <person name="Pfrender M.E."/>
            <person name="Gilbert D."/>
            <person name="Thomas W.K."/>
            <person name="Tucker A."/>
            <person name="Oakley T.H."/>
            <person name="Tokishita S."/>
            <person name="Aerts A."/>
            <person name="Arnold G.J."/>
            <person name="Basu M.K."/>
            <person name="Bauer D.J."/>
            <person name="Caceres C.E."/>
            <person name="Carmel L."/>
            <person name="Casola C."/>
            <person name="Choi J.H."/>
            <person name="Detter J.C."/>
            <person name="Dong Q."/>
            <person name="Dusheyko S."/>
            <person name="Eads B.D."/>
            <person name="Frohlich T."/>
            <person name="Geiler-Samerotte K.A."/>
            <person name="Gerlach D."/>
            <person name="Hatcher P."/>
            <person name="Jogdeo S."/>
            <person name="Krijgsveld J."/>
            <person name="Kriventseva E.V."/>
            <person name="Kultz D."/>
            <person name="Laforsch C."/>
            <person name="Lindquist E."/>
            <person name="Lopez J."/>
            <person name="Manak J.R."/>
            <person name="Muller J."/>
            <person name="Pangilinan J."/>
            <person name="Patwardhan R.P."/>
            <person name="Pitluck S."/>
            <person name="Pritham E.J."/>
            <person name="Rechtsteiner A."/>
            <person name="Rho M."/>
            <person name="Rogozin I.B."/>
            <person name="Sakarya O."/>
            <person name="Salamov A."/>
            <person name="Schaack S."/>
            <person name="Shapiro H."/>
            <person name="Shiga Y."/>
            <person name="Skalitzky C."/>
            <person name="Smith Z."/>
            <person name="Souvorov A."/>
            <person name="Sung W."/>
            <person name="Tang Z."/>
            <person name="Tsuchiya D."/>
            <person name="Tu H."/>
            <person name="Vos H."/>
            <person name="Wang M."/>
            <person name="Wolf Y.I."/>
            <person name="Yamagata H."/>
            <person name="Yamada T."/>
            <person name="Ye Y."/>
            <person name="Shaw J.R."/>
            <person name="Andrews J."/>
            <person name="Crease T.J."/>
            <person name="Tang H."/>
            <person name="Lucas S.M."/>
            <person name="Robertson H.M."/>
            <person name="Bork P."/>
            <person name="Koonin E.V."/>
            <person name="Zdobnov E.M."/>
            <person name="Grigoriev I.V."/>
            <person name="Lynch M."/>
            <person name="Boore J.L."/>
        </authorList>
    </citation>
    <scope>NUCLEOTIDE SEQUENCE [LARGE SCALE GENOMIC DNA]</scope>
</reference>
<dbReference type="Gene3D" id="3.40.525.10">
    <property type="entry name" value="CRAL-TRIO lipid binding domain"/>
    <property type="match status" value="1"/>
</dbReference>
<dbReference type="eggNOG" id="KOG1471">
    <property type="taxonomic scope" value="Eukaryota"/>
</dbReference>
<dbReference type="InParanoid" id="E9G4G1"/>
<dbReference type="SUPFAM" id="SSF52087">
    <property type="entry name" value="CRAL/TRIO domain"/>
    <property type="match status" value="1"/>
</dbReference>
<dbReference type="InterPro" id="IPR011074">
    <property type="entry name" value="CRAL/TRIO_N_dom"/>
</dbReference>
<name>E9G4G1_DAPPU</name>
<evidence type="ECO:0000313" key="4">
    <source>
        <dbReference type="Proteomes" id="UP000000305"/>
    </source>
</evidence>
<dbReference type="Proteomes" id="UP000000305">
    <property type="component" value="Unassembled WGS sequence"/>
</dbReference>
<dbReference type="InterPro" id="IPR009038">
    <property type="entry name" value="GOLD_dom"/>
</dbReference>
<keyword evidence="4" id="KW-1185">Reference proteome</keyword>
<dbReference type="InterPro" id="IPR051064">
    <property type="entry name" value="SEC14/CRAL-TRIO_domain"/>
</dbReference>
<evidence type="ECO:0000313" key="3">
    <source>
        <dbReference type="EMBL" id="EFX85563.1"/>
    </source>
</evidence>
<feature type="domain" description="GOLD" evidence="2">
    <location>
        <begin position="261"/>
        <end position="382"/>
    </location>
</feature>
<dbReference type="InterPro" id="IPR001251">
    <property type="entry name" value="CRAL-TRIO_dom"/>
</dbReference>
<dbReference type="PANTHER" id="PTHR23324">
    <property type="entry name" value="SEC14 RELATED PROTEIN"/>
    <property type="match status" value="1"/>
</dbReference>
<dbReference type="KEGG" id="dpx:DAPPUDRAFT_300396"/>
<dbReference type="SUPFAM" id="SSF101576">
    <property type="entry name" value="Supernatant protein factor (SPF), C-terminal domain"/>
    <property type="match status" value="1"/>
</dbReference>
<dbReference type="InterPro" id="IPR036598">
    <property type="entry name" value="GOLD_dom_sf"/>
</dbReference>
<dbReference type="SMART" id="SM00516">
    <property type="entry name" value="SEC14"/>
    <property type="match status" value="1"/>
</dbReference>
<protein>
    <recommendedName>
        <fullName evidence="5">CRAL-TRIO domain-containing protein</fullName>
    </recommendedName>
</protein>
<dbReference type="PROSITE" id="PS50191">
    <property type="entry name" value="CRAL_TRIO"/>
    <property type="match status" value="1"/>
</dbReference>
<dbReference type="OMA" id="RIMEDQY"/>
<accession>E9G4G1</accession>
<dbReference type="CDD" id="cd00170">
    <property type="entry name" value="SEC14"/>
    <property type="match status" value="1"/>
</dbReference>
<organism evidence="3 4">
    <name type="scientific">Daphnia pulex</name>
    <name type="common">Water flea</name>
    <dbReference type="NCBI Taxonomy" id="6669"/>
    <lineage>
        <taxon>Eukaryota</taxon>
        <taxon>Metazoa</taxon>
        <taxon>Ecdysozoa</taxon>
        <taxon>Arthropoda</taxon>
        <taxon>Crustacea</taxon>
        <taxon>Branchiopoda</taxon>
        <taxon>Diplostraca</taxon>
        <taxon>Cladocera</taxon>
        <taxon>Anomopoda</taxon>
        <taxon>Daphniidae</taxon>
        <taxon>Daphnia</taxon>
    </lineage>
</organism>
<evidence type="ECO:0008006" key="5">
    <source>
        <dbReference type="Google" id="ProtNLM"/>
    </source>
</evidence>
<dbReference type="PhylomeDB" id="E9G4G1"/>
<dbReference type="HOGENOM" id="CLU_014001_2_1_1"/>
<gene>
    <name evidence="3" type="ORF">DAPPUDRAFT_300396</name>
</gene>
<evidence type="ECO:0000259" key="1">
    <source>
        <dbReference type="PROSITE" id="PS50191"/>
    </source>
</evidence>
<dbReference type="PRINTS" id="PR00180">
    <property type="entry name" value="CRETINALDHBP"/>
</dbReference>
<dbReference type="InterPro" id="IPR036865">
    <property type="entry name" value="CRAL-TRIO_dom_sf"/>
</dbReference>
<dbReference type="Pfam" id="PF00650">
    <property type="entry name" value="CRAL_TRIO"/>
    <property type="match status" value="1"/>
</dbReference>
<dbReference type="InterPro" id="IPR036273">
    <property type="entry name" value="CRAL/TRIO_N_dom_sf"/>
</dbReference>
<dbReference type="PROSITE" id="PS50866">
    <property type="entry name" value="GOLD"/>
    <property type="match status" value="1"/>
</dbReference>
<feature type="domain" description="CRAL-TRIO" evidence="1">
    <location>
        <begin position="73"/>
        <end position="250"/>
    </location>
</feature>
<sequence>MFVSQLDETNRATFEQFKEAIKDCQLVNPDDNYILKWLVARNFDIDQAENMLRQSIEWRRANRIDGILDQWEPPEVLQKYYPVELAGVDKFGSPICIVPFGQADWRGILQSVSKRDYLRYICYLAEMGMAEIVNNSKLAQKPIIGSMFIIDMEGLSGKQMSYKPFRDIGLETVKLLEANYPEDLRKTIIINAPKLFTLVFAMVKPFLNPVTLEKISVLGFDRKEWSAALLKEMDANQLPVRYGGTMKESDPKWNHNYSFVEKKIGEEVPQSYYLAKVKPTPKDYMISLDVPKRKKIKFEHEITQVNSILRWEFMTEDCDIGFSVYYMEDDGKRVDLMNERMQSHLVMEEGQIVCTRTCTYVLEFDNSYSVLRSKTVWHHMVVDLPSSIPVSSEELNQ</sequence>
<proteinExistence type="predicted"/>
<dbReference type="EMBL" id="GL732532">
    <property type="protein sequence ID" value="EFX85563.1"/>
    <property type="molecule type" value="Genomic_DNA"/>
</dbReference>
<evidence type="ECO:0000259" key="2">
    <source>
        <dbReference type="PROSITE" id="PS50866"/>
    </source>
</evidence>
<dbReference type="FunCoup" id="E9G4G1">
    <property type="interactions" value="195"/>
</dbReference>